<accession>A0A8S5VFF1</accession>
<evidence type="ECO:0000313" key="1">
    <source>
        <dbReference type="EMBL" id="DAG05400.1"/>
    </source>
</evidence>
<proteinExistence type="predicted"/>
<protein>
    <submittedName>
        <fullName evidence="1">Uncharacterized protein</fullName>
    </submittedName>
</protein>
<reference evidence="1" key="1">
    <citation type="journal article" date="2021" name="Proc. Natl. Acad. Sci. U.S.A.">
        <title>A Catalog of Tens of Thousands of Viruses from Human Metagenomes Reveals Hidden Associations with Chronic Diseases.</title>
        <authorList>
            <person name="Tisza M.J."/>
            <person name="Buck C.B."/>
        </authorList>
    </citation>
    <scope>NUCLEOTIDE SEQUENCE</scope>
    <source>
        <strain evidence="1">Ctai52</strain>
    </source>
</reference>
<sequence length="102" mass="11990">MKLTEEVCRNAFQYIADGTVKIDGNSIYNPYEEELCIFEQLINEHFNNKKKTVYLCDRLACESCIDDSCKHTSNIEHARNFEEIGGVYFENERRVKEVKDNE</sequence>
<name>A0A8S5VFF1_9CAUD</name>
<organism evidence="1">
    <name type="scientific">Myoviridae sp. ctai52</name>
    <dbReference type="NCBI Taxonomy" id="2825134"/>
    <lineage>
        <taxon>Viruses</taxon>
        <taxon>Duplodnaviria</taxon>
        <taxon>Heunggongvirae</taxon>
        <taxon>Uroviricota</taxon>
        <taxon>Caudoviricetes</taxon>
    </lineage>
</organism>
<dbReference type="EMBL" id="BK016258">
    <property type="protein sequence ID" value="DAG05400.1"/>
    <property type="molecule type" value="Genomic_DNA"/>
</dbReference>